<evidence type="ECO:0000313" key="6">
    <source>
        <dbReference type="Proteomes" id="UP000272400"/>
    </source>
</evidence>
<comment type="caution">
    <text evidence="5">The sequence shown here is derived from an EMBL/GenBank/DDBJ whole genome shotgun (WGS) entry which is preliminary data.</text>
</comment>
<comment type="catalytic activity">
    <reaction evidence="4">
        <text>1D-myo-inositol 2-acetamido-2-deoxy-alpha-D-glucopyranoside + H2O = 1D-myo-inositol 2-amino-2-deoxy-alpha-D-glucopyranoside + acetate</text>
        <dbReference type="Rhea" id="RHEA:26180"/>
        <dbReference type="ChEBI" id="CHEBI:15377"/>
        <dbReference type="ChEBI" id="CHEBI:30089"/>
        <dbReference type="ChEBI" id="CHEBI:52442"/>
        <dbReference type="ChEBI" id="CHEBI:58886"/>
        <dbReference type="EC" id="3.5.1.103"/>
    </reaction>
</comment>
<dbReference type="InterPro" id="IPR003737">
    <property type="entry name" value="GlcNAc_PI_deacetylase-related"/>
</dbReference>
<keyword evidence="2 4" id="KW-0378">Hydrolase</keyword>
<evidence type="ECO:0000256" key="4">
    <source>
        <dbReference type="HAMAP-Rule" id="MF_01696"/>
    </source>
</evidence>
<feature type="binding site" evidence="4">
    <location>
        <position position="18"/>
    </location>
    <ligand>
        <name>Zn(2+)</name>
        <dbReference type="ChEBI" id="CHEBI:29105"/>
    </ligand>
</feature>
<dbReference type="GO" id="GO:0008270">
    <property type="term" value="F:zinc ion binding"/>
    <property type="evidence" value="ECO:0007669"/>
    <property type="project" value="UniProtKB-UniRule"/>
</dbReference>
<sequence length="289" mass="31009">MVTLHGMSDRRILFVHAHPDDESIGTGATMARYAAEGAQVTLVTCTLGEEGEIIPPELAELGADQRDELGVYRITELGAALDALGVADHRYLGGAGRWRDSGMAGVPSNERSEAFWQADLEVAASQLEEVIRDVRPQVMVTYDDNGYYGHPDHIQAHRVAWLAFQKAQGTDWEVAKFYATAMPRSVIARSVAVLQAGGPFRGPASVDEVAYGVPDDQVTTAIDARAYLPRKLTALAAHRTQITVAGSHFALSDNVGQQAFGTEYYTLIAGPKGPVGPDGRESDLFGGIA</sequence>
<dbReference type="Gene3D" id="3.40.50.10320">
    <property type="entry name" value="LmbE-like"/>
    <property type="match status" value="1"/>
</dbReference>
<dbReference type="Pfam" id="PF02585">
    <property type="entry name" value="PIG-L"/>
    <property type="match status" value="1"/>
</dbReference>
<dbReference type="PANTHER" id="PTHR12993:SF26">
    <property type="entry name" value="1D-MYO-INOSITOL 2-ACETAMIDO-2-DEOXY-ALPHA-D-GLUCOPYRANOSIDE DEACETYLASE"/>
    <property type="match status" value="1"/>
</dbReference>
<dbReference type="InterPro" id="IPR024078">
    <property type="entry name" value="LmbE-like_dom_sf"/>
</dbReference>
<dbReference type="EMBL" id="RJKE01000001">
    <property type="protein sequence ID" value="ROO82865.1"/>
    <property type="molecule type" value="Genomic_DNA"/>
</dbReference>
<evidence type="ECO:0000256" key="1">
    <source>
        <dbReference type="ARBA" id="ARBA00022723"/>
    </source>
</evidence>
<dbReference type="PANTHER" id="PTHR12993">
    <property type="entry name" value="N-ACETYLGLUCOSAMINYL-PHOSPHATIDYLINOSITOL DE-N-ACETYLASE-RELATED"/>
    <property type="match status" value="1"/>
</dbReference>
<dbReference type="Proteomes" id="UP000272400">
    <property type="component" value="Unassembled WGS sequence"/>
</dbReference>
<protein>
    <recommendedName>
        <fullName evidence="4">1D-myo-inositol 2-acetamido-2-deoxy-alpha-D-glucopyranoside deacetylase</fullName>
        <shortName evidence="4">GlcNAc-Ins deacetylase</shortName>
        <ecNumber evidence="4">3.5.1.103</ecNumber>
    </recommendedName>
    <alternativeName>
        <fullName evidence="4">N-acetyl-1-D-myo-inositol-2-amino-2-deoxy-alpha-D-glucopyranoside deacetylase</fullName>
    </alternativeName>
</protein>
<feature type="binding site" evidence="4">
    <location>
        <position position="153"/>
    </location>
    <ligand>
        <name>Zn(2+)</name>
        <dbReference type="ChEBI" id="CHEBI:29105"/>
    </ligand>
</feature>
<accession>A0A3N1CNU1</accession>
<proteinExistence type="inferred from homology"/>
<comment type="similarity">
    <text evidence="4">Belongs to the MshB deacetylase family.</text>
</comment>
<dbReference type="NCBIfam" id="TIGR03445">
    <property type="entry name" value="mycothiol_MshB"/>
    <property type="match status" value="1"/>
</dbReference>
<dbReference type="EC" id="3.5.1.103" evidence="4"/>
<dbReference type="HAMAP" id="MF_01696">
    <property type="entry name" value="MshB"/>
    <property type="match status" value="1"/>
</dbReference>
<keyword evidence="1 4" id="KW-0479">Metal-binding</keyword>
<evidence type="ECO:0000256" key="2">
    <source>
        <dbReference type="ARBA" id="ARBA00022801"/>
    </source>
</evidence>
<comment type="cofactor">
    <cofactor evidence="4">
        <name>Zn(2+)</name>
        <dbReference type="ChEBI" id="CHEBI:29105"/>
    </cofactor>
    <text evidence="4">Binds 1 zinc ion per subunit.</text>
</comment>
<dbReference type="InterPro" id="IPR017810">
    <property type="entry name" value="Mycothiol_biosynthesis_MshB"/>
</dbReference>
<dbReference type="GO" id="GO:0010125">
    <property type="term" value="P:mycothiol biosynthetic process"/>
    <property type="evidence" value="ECO:0007669"/>
    <property type="project" value="UniProtKB-UniRule"/>
</dbReference>
<evidence type="ECO:0000256" key="3">
    <source>
        <dbReference type="ARBA" id="ARBA00022833"/>
    </source>
</evidence>
<dbReference type="SUPFAM" id="SSF102588">
    <property type="entry name" value="LmbE-like"/>
    <property type="match status" value="1"/>
</dbReference>
<feature type="binding site" evidence="4">
    <location>
        <position position="21"/>
    </location>
    <ligand>
        <name>Zn(2+)</name>
        <dbReference type="ChEBI" id="CHEBI:29105"/>
    </ligand>
</feature>
<evidence type="ECO:0000313" key="5">
    <source>
        <dbReference type="EMBL" id="ROO82865.1"/>
    </source>
</evidence>
<keyword evidence="6" id="KW-1185">Reference proteome</keyword>
<reference evidence="5 6" key="1">
    <citation type="submission" date="2018-11" db="EMBL/GenBank/DDBJ databases">
        <title>Sequencing the genomes of 1000 actinobacteria strains.</title>
        <authorList>
            <person name="Klenk H.-P."/>
        </authorList>
    </citation>
    <scope>NUCLEOTIDE SEQUENCE [LARGE SCALE GENOMIC DNA]</scope>
    <source>
        <strain evidence="5 6">DSM 44254</strain>
    </source>
</reference>
<dbReference type="GO" id="GO:0035595">
    <property type="term" value="F:N-acetylglucosaminylinositol deacetylase activity"/>
    <property type="evidence" value="ECO:0007669"/>
    <property type="project" value="UniProtKB-EC"/>
</dbReference>
<keyword evidence="3 4" id="KW-0862">Zinc</keyword>
<name>A0A3N1CNU1_9ACTN</name>
<gene>
    <name evidence="4" type="primary">mshB</name>
    <name evidence="5" type="ORF">EDD29_0350</name>
</gene>
<comment type="function">
    <text evidence="4">Catalyzes the deacetylation of 1D-myo-inositol 2-acetamido-2-deoxy-alpha-D-glucopyranoside (GlcNAc-Ins) in the mycothiol biosynthesis pathway.</text>
</comment>
<organism evidence="5 6">
    <name type="scientific">Actinocorallia herbida</name>
    <dbReference type="NCBI Taxonomy" id="58109"/>
    <lineage>
        <taxon>Bacteria</taxon>
        <taxon>Bacillati</taxon>
        <taxon>Actinomycetota</taxon>
        <taxon>Actinomycetes</taxon>
        <taxon>Streptosporangiales</taxon>
        <taxon>Thermomonosporaceae</taxon>
        <taxon>Actinocorallia</taxon>
    </lineage>
</organism>
<dbReference type="AlphaFoldDB" id="A0A3N1CNU1"/>